<dbReference type="InterPro" id="IPR047817">
    <property type="entry name" value="ABC2_TM_bact-type"/>
</dbReference>
<keyword evidence="2 6" id="KW-0812">Transmembrane</keyword>
<dbReference type="OrthoDB" id="9778589at2"/>
<dbReference type="PROSITE" id="PS51012">
    <property type="entry name" value="ABC_TM2"/>
    <property type="match status" value="1"/>
</dbReference>
<dbReference type="GO" id="GO:0043190">
    <property type="term" value="C:ATP-binding cassette (ABC) transporter complex"/>
    <property type="evidence" value="ECO:0007669"/>
    <property type="project" value="InterPro"/>
</dbReference>
<evidence type="ECO:0000256" key="1">
    <source>
        <dbReference type="ARBA" id="ARBA00004141"/>
    </source>
</evidence>
<feature type="transmembrane region" description="Helical" evidence="6">
    <location>
        <begin position="232"/>
        <end position="251"/>
    </location>
</feature>
<comment type="subcellular location">
    <subcellularLocation>
        <location evidence="6">Cell membrane</location>
        <topology evidence="6">Multi-pass membrane protein</topology>
    </subcellularLocation>
    <subcellularLocation>
        <location evidence="1">Membrane</location>
        <topology evidence="1">Multi-pass membrane protein</topology>
    </subcellularLocation>
</comment>
<dbReference type="GO" id="GO:0140359">
    <property type="term" value="F:ABC-type transporter activity"/>
    <property type="evidence" value="ECO:0007669"/>
    <property type="project" value="InterPro"/>
</dbReference>
<keyword evidence="3 6" id="KW-1133">Transmembrane helix</keyword>
<dbReference type="EMBL" id="RDBE01000009">
    <property type="protein sequence ID" value="RLV48572.1"/>
    <property type="molecule type" value="Genomic_DNA"/>
</dbReference>
<dbReference type="PANTHER" id="PTHR43229:SF2">
    <property type="entry name" value="NODULATION PROTEIN J"/>
    <property type="match status" value="1"/>
</dbReference>
<dbReference type="RefSeq" id="WP_121806894.1">
    <property type="nucleotide sequence ID" value="NZ_RDBE01000009.1"/>
</dbReference>
<name>A0A3L8P102_9ACTN</name>
<organism evidence="8 9">
    <name type="scientific">Nocardioides mangrovicus</name>
    <dbReference type="NCBI Taxonomy" id="2478913"/>
    <lineage>
        <taxon>Bacteria</taxon>
        <taxon>Bacillati</taxon>
        <taxon>Actinomycetota</taxon>
        <taxon>Actinomycetes</taxon>
        <taxon>Propionibacteriales</taxon>
        <taxon>Nocardioidaceae</taxon>
        <taxon>Nocardioides</taxon>
    </lineage>
</organism>
<sequence length="260" mass="28383">MSTWSMALRQSDYYWTLYRRTWKGSVFSSFLTPLLYVLAMGVLLGGFVEADPSRLEGAPSYLAFVAPGLLAAQTMQTAVFETTYPVLSATKWQRVYFGMNATPLRALDIANAALGFVLLRLVLIAIVFVAVLAPFGVFVSVPAAIGALLVSILVGAAIGMPVYAYAVGVPNESSFSLIFRLGVIPQFLFSGAFFPISNLSPALEWLARLTPLYQGVDLTRMLSLGTWHTGPALVHLAYLLVLLVVFHRVAVRRLAKRLAF</sequence>
<comment type="caution">
    <text evidence="8">The sequence shown here is derived from an EMBL/GenBank/DDBJ whole genome shotgun (WGS) entry which is preliminary data.</text>
</comment>
<feature type="domain" description="ABC transmembrane type-2" evidence="7">
    <location>
        <begin position="24"/>
        <end position="257"/>
    </location>
</feature>
<dbReference type="PIRSF" id="PIRSF006648">
    <property type="entry name" value="DrrB"/>
    <property type="match status" value="1"/>
</dbReference>
<keyword evidence="5" id="KW-0046">Antibiotic resistance</keyword>
<evidence type="ECO:0000256" key="3">
    <source>
        <dbReference type="ARBA" id="ARBA00022989"/>
    </source>
</evidence>
<proteinExistence type="inferred from homology"/>
<dbReference type="PRINTS" id="PR00164">
    <property type="entry name" value="ABC2TRNSPORT"/>
</dbReference>
<evidence type="ECO:0000256" key="5">
    <source>
        <dbReference type="ARBA" id="ARBA00023251"/>
    </source>
</evidence>
<dbReference type="PANTHER" id="PTHR43229">
    <property type="entry name" value="NODULATION PROTEIN J"/>
    <property type="match status" value="1"/>
</dbReference>
<keyword evidence="6" id="KW-1003">Cell membrane</keyword>
<dbReference type="GO" id="GO:0046677">
    <property type="term" value="P:response to antibiotic"/>
    <property type="evidence" value="ECO:0007669"/>
    <property type="project" value="UniProtKB-KW"/>
</dbReference>
<dbReference type="InterPro" id="IPR000412">
    <property type="entry name" value="ABC_2_transport"/>
</dbReference>
<dbReference type="Pfam" id="PF01061">
    <property type="entry name" value="ABC2_membrane"/>
    <property type="match status" value="1"/>
</dbReference>
<comment type="similarity">
    <text evidence="6">Belongs to the ABC-2 integral membrane protein family.</text>
</comment>
<dbReference type="Proteomes" id="UP000281708">
    <property type="component" value="Unassembled WGS sequence"/>
</dbReference>
<dbReference type="InterPro" id="IPR013525">
    <property type="entry name" value="ABC2_TM"/>
</dbReference>
<evidence type="ECO:0000313" key="8">
    <source>
        <dbReference type="EMBL" id="RLV48572.1"/>
    </source>
</evidence>
<keyword evidence="9" id="KW-1185">Reference proteome</keyword>
<protein>
    <recommendedName>
        <fullName evidence="6">Transport permease protein</fullName>
    </recommendedName>
</protein>
<evidence type="ECO:0000256" key="2">
    <source>
        <dbReference type="ARBA" id="ARBA00022692"/>
    </source>
</evidence>
<feature type="transmembrane region" description="Helical" evidence="6">
    <location>
        <begin position="143"/>
        <end position="165"/>
    </location>
</feature>
<reference evidence="8 9" key="1">
    <citation type="submission" date="2018-10" db="EMBL/GenBank/DDBJ databases">
        <title>Marmoricola sp. 4Q3S-7 whole genome shotgun sequence.</title>
        <authorList>
            <person name="Li F."/>
        </authorList>
    </citation>
    <scope>NUCLEOTIDE SEQUENCE [LARGE SCALE GENOMIC DNA]</scope>
    <source>
        <strain evidence="8 9">4Q3S-7</strain>
    </source>
</reference>
<gene>
    <name evidence="8" type="ORF">D9V37_14510</name>
</gene>
<keyword evidence="6" id="KW-0813">Transport</keyword>
<evidence type="ECO:0000259" key="7">
    <source>
        <dbReference type="PROSITE" id="PS51012"/>
    </source>
</evidence>
<keyword evidence="4 6" id="KW-0472">Membrane</keyword>
<feature type="transmembrane region" description="Helical" evidence="6">
    <location>
        <begin position="108"/>
        <end position="137"/>
    </location>
</feature>
<feature type="transmembrane region" description="Helical" evidence="6">
    <location>
        <begin position="177"/>
        <end position="196"/>
    </location>
</feature>
<dbReference type="InterPro" id="IPR051784">
    <property type="entry name" value="Nod_factor_ABC_transporter"/>
</dbReference>
<evidence type="ECO:0000256" key="4">
    <source>
        <dbReference type="ARBA" id="ARBA00023136"/>
    </source>
</evidence>
<accession>A0A3L8P102</accession>
<evidence type="ECO:0000256" key="6">
    <source>
        <dbReference type="RuleBase" id="RU361157"/>
    </source>
</evidence>
<dbReference type="AlphaFoldDB" id="A0A3L8P102"/>
<feature type="transmembrane region" description="Helical" evidence="6">
    <location>
        <begin position="60"/>
        <end position="87"/>
    </location>
</feature>
<evidence type="ECO:0000313" key="9">
    <source>
        <dbReference type="Proteomes" id="UP000281708"/>
    </source>
</evidence>
<feature type="transmembrane region" description="Helical" evidence="6">
    <location>
        <begin position="26"/>
        <end position="48"/>
    </location>
</feature>